<keyword evidence="4" id="KW-0762">Sugar transport</keyword>
<evidence type="ECO:0000313" key="12">
    <source>
        <dbReference type="EMBL" id="WVZ50208.1"/>
    </source>
</evidence>
<dbReference type="Gene3D" id="1.20.1250.20">
    <property type="entry name" value="MFS general substrate transporter like domains"/>
    <property type="match status" value="1"/>
</dbReference>
<feature type="transmembrane region" description="Helical" evidence="10">
    <location>
        <begin position="190"/>
        <end position="213"/>
    </location>
</feature>
<comment type="similarity">
    <text evidence="2 9">Belongs to the major facilitator superfamily. Sugar transporter (TC 2.A.1.1) family.</text>
</comment>
<name>A0AAQ3SJ11_PASNO</name>
<feature type="domain" description="Major facilitator superfamily (MFS) profile" evidence="11">
    <location>
        <begin position="37"/>
        <end position="472"/>
    </location>
</feature>
<dbReference type="FunFam" id="1.20.1250.20:FF:000025">
    <property type="entry name" value="probable polyol transporter 4"/>
    <property type="match status" value="1"/>
</dbReference>
<feature type="transmembrane region" description="Helical" evidence="10">
    <location>
        <begin position="102"/>
        <end position="122"/>
    </location>
</feature>
<comment type="subcellular location">
    <subcellularLocation>
        <location evidence="1">Membrane</location>
        <topology evidence="1">Multi-pass membrane protein</topology>
    </subcellularLocation>
</comment>
<dbReference type="PROSITE" id="PS50850">
    <property type="entry name" value="MFS"/>
    <property type="match status" value="1"/>
</dbReference>
<evidence type="ECO:0000256" key="5">
    <source>
        <dbReference type="ARBA" id="ARBA00022692"/>
    </source>
</evidence>
<feature type="transmembrane region" description="Helical" evidence="10">
    <location>
        <begin position="128"/>
        <end position="148"/>
    </location>
</feature>
<dbReference type="GO" id="GO:0015144">
    <property type="term" value="F:carbohydrate transmembrane transporter activity"/>
    <property type="evidence" value="ECO:0007669"/>
    <property type="project" value="InterPro"/>
</dbReference>
<evidence type="ECO:0000256" key="8">
    <source>
        <dbReference type="ARBA" id="ARBA00023136"/>
    </source>
</evidence>
<feature type="transmembrane region" description="Helical" evidence="10">
    <location>
        <begin position="347"/>
        <end position="371"/>
    </location>
</feature>
<evidence type="ECO:0000313" key="13">
    <source>
        <dbReference type="Proteomes" id="UP001341281"/>
    </source>
</evidence>
<dbReference type="InterPro" id="IPR045262">
    <property type="entry name" value="STP/PLT_plant"/>
</dbReference>
<dbReference type="Proteomes" id="UP001341281">
    <property type="component" value="Chromosome 01"/>
</dbReference>
<evidence type="ECO:0000256" key="10">
    <source>
        <dbReference type="SAM" id="Phobius"/>
    </source>
</evidence>
<accession>A0AAQ3SJ11</accession>
<evidence type="ECO:0000256" key="7">
    <source>
        <dbReference type="ARBA" id="ARBA00022989"/>
    </source>
</evidence>
<keyword evidence="8 10" id="KW-0472">Membrane</keyword>
<evidence type="ECO:0000256" key="4">
    <source>
        <dbReference type="ARBA" id="ARBA00022597"/>
    </source>
</evidence>
<keyword evidence="13" id="KW-1185">Reference proteome</keyword>
<dbReference type="AlphaFoldDB" id="A0AAQ3SJ11"/>
<dbReference type="Pfam" id="PF00083">
    <property type="entry name" value="Sugar_tr"/>
    <property type="match status" value="1"/>
</dbReference>
<organism evidence="12 13">
    <name type="scientific">Paspalum notatum var. saurae</name>
    <dbReference type="NCBI Taxonomy" id="547442"/>
    <lineage>
        <taxon>Eukaryota</taxon>
        <taxon>Viridiplantae</taxon>
        <taxon>Streptophyta</taxon>
        <taxon>Embryophyta</taxon>
        <taxon>Tracheophyta</taxon>
        <taxon>Spermatophyta</taxon>
        <taxon>Magnoliopsida</taxon>
        <taxon>Liliopsida</taxon>
        <taxon>Poales</taxon>
        <taxon>Poaceae</taxon>
        <taxon>PACMAD clade</taxon>
        <taxon>Panicoideae</taxon>
        <taxon>Andropogonodae</taxon>
        <taxon>Paspaleae</taxon>
        <taxon>Paspalinae</taxon>
        <taxon>Paspalum</taxon>
    </lineage>
</organism>
<keyword evidence="6" id="KW-0769">Symport</keyword>
<dbReference type="SUPFAM" id="SSF103473">
    <property type="entry name" value="MFS general substrate transporter"/>
    <property type="match status" value="1"/>
</dbReference>
<dbReference type="NCBIfam" id="TIGR00879">
    <property type="entry name" value="SP"/>
    <property type="match status" value="1"/>
</dbReference>
<evidence type="ECO:0000256" key="1">
    <source>
        <dbReference type="ARBA" id="ARBA00004141"/>
    </source>
</evidence>
<feature type="transmembrane region" description="Helical" evidence="10">
    <location>
        <begin position="377"/>
        <end position="398"/>
    </location>
</feature>
<dbReference type="PROSITE" id="PS00216">
    <property type="entry name" value="SUGAR_TRANSPORT_1"/>
    <property type="match status" value="1"/>
</dbReference>
<proteinExistence type="inferred from homology"/>
<keyword evidence="3 9" id="KW-0813">Transport</keyword>
<evidence type="ECO:0000256" key="3">
    <source>
        <dbReference type="ARBA" id="ARBA00022448"/>
    </source>
</evidence>
<dbReference type="InterPro" id="IPR005829">
    <property type="entry name" value="Sugar_transporter_CS"/>
</dbReference>
<gene>
    <name evidence="12" type="ORF">U9M48_001483</name>
</gene>
<dbReference type="InterPro" id="IPR036259">
    <property type="entry name" value="MFS_trans_sf"/>
</dbReference>
<feature type="transmembrane region" description="Helical" evidence="10">
    <location>
        <begin position="75"/>
        <end position="95"/>
    </location>
</feature>
<evidence type="ECO:0000256" key="2">
    <source>
        <dbReference type="ARBA" id="ARBA00010992"/>
    </source>
</evidence>
<evidence type="ECO:0000259" key="11">
    <source>
        <dbReference type="PROSITE" id="PS50850"/>
    </source>
</evidence>
<dbReference type="PANTHER" id="PTHR23500:SF463">
    <property type="entry name" value="MAJOR FACILITATOR SUPERFAMILY (MFS) PROFILE DOMAIN-CONTAINING PROTEIN"/>
    <property type="match status" value="1"/>
</dbReference>
<feature type="transmembrane region" description="Helical" evidence="10">
    <location>
        <begin position="160"/>
        <end position="178"/>
    </location>
</feature>
<feature type="transmembrane region" description="Helical" evidence="10">
    <location>
        <begin position="315"/>
        <end position="335"/>
    </location>
</feature>
<keyword evidence="7 10" id="KW-1133">Transmembrane helix</keyword>
<dbReference type="InterPro" id="IPR003663">
    <property type="entry name" value="Sugar/inositol_transpt"/>
</dbReference>
<dbReference type="PANTHER" id="PTHR23500">
    <property type="entry name" value="SOLUTE CARRIER FAMILY 2, FACILITATED GLUCOSE TRANSPORTER"/>
    <property type="match status" value="1"/>
</dbReference>
<evidence type="ECO:0000256" key="9">
    <source>
        <dbReference type="RuleBase" id="RU003346"/>
    </source>
</evidence>
<feature type="transmembrane region" description="Helical" evidence="10">
    <location>
        <begin position="33"/>
        <end position="55"/>
    </location>
</feature>
<dbReference type="InterPro" id="IPR005828">
    <property type="entry name" value="MFS_sugar_transport-like"/>
</dbReference>
<reference evidence="12 13" key="1">
    <citation type="submission" date="2024-02" db="EMBL/GenBank/DDBJ databases">
        <title>High-quality chromosome-scale genome assembly of Pensacola bahiagrass (Paspalum notatum Flugge var. saurae).</title>
        <authorList>
            <person name="Vega J.M."/>
            <person name="Podio M."/>
            <person name="Orjuela J."/>
            <person name="Siena L.A."/>
            <person name="Pessino S.C."/>
            <person name="Combes M.C."/>
            <person name="Mariac C."/>
            <person name="Albertini E."/>
            <person name="Pupilli F."/>
            <person name="Ortiz J.P.A."/>
            <person name="Leblanc O."/>
        </authorList>
    </citation>
    <scope>NUCLEOTIDE SEQUENCE [LARGE SCALE GENOMIC DNA]</scope>
    <source>
        <strain evidence="12">R1</strain>
        <tissue evidence="12">Leaf</tissue>
    </source>
</reference>
<keyword evidence="5 10" id="KW-0812">Transmembrane</keyword>
<dbReference type="EMBL" id="CP144745">
    <property type="protein sequence ID" value="WVZ50208.1"/>
    <property type="molecule type" value="Genomic_DNA"/>
</dbReference>
<protein>
    <recommendedName>
        <fullName evidence="11">Major facilitator superfamily (MFS) profile domain-containing protein</fullName>
    </recommendedName>
</protein>
<dbReference type="GO" id="GO:0016020">
    <property type="term" value="C:membrane"/>
    <property type="evidence" value="ECO:0007669"/>
    <property type="project" value="UniProtKB-SubCell"/>
</dbReference>
<feature type="transmembrane region" description="Helical" evidence="10">
    <location>
        <begin position="444"/>
        <end position="466"/>
    </location>
</feature>
<dbReference type="PRINTS" id="PR00171">
    <property type="entry name" value="SUGRTRNSPORT"/>
</dbReference>
<evidence type="ECO:0000256" key="6">
    <source>
        <dbReference type="ARBA" id="ARBA00022847"/>
    </source>
</evidence>
<dbReference type="GO" id="GO:0015293">
    <property type="term" value="F:symporter activity"/>
    <property type="evidence" value="ECO:0007669"/>
    <property type="project" value="UniProtKB-KW"/>
</dbReference>
<sequence length="485" mass="50272">MGTTEQQHHGGATDVIAAPLLPSSEAPPRRNMFAFVCATLASMTTILMGYNLALMSGAGLFMREDLGLTDEQVEVLSGSMNLFMLVSILAAGWAADAIGRRGTVVVANAFLMVGALAMSLGGGYFSLLAARFVTSVGVGLSVVVAPVYAAEIAPASSRGLLSSLVDFFITGGILLSYVSNYALAGLPLRLGWRVMFALGVPPPLLLAAGVLAMPESPRWLAMRGRDGEAEAVLVRCSDTPAEAHARLEEIRRAVAAEVGGGVWGELFDARPSSPMVRRVLTNVLVLYAFQQASGIDAIVLYTPLVFKQAGISSNAAVLGATVAVGAVKTLSIFVATFLSDRLGRRPLLLASAAGIAVTLTALGITLCVVGEKTTDAAAAPAACVASVMAFVAAFSIGLGPIAPTYSAEILPLRLRAQGMSLGIAANRVTCSVVSMTFISLANTITMAGCFFLYASTAVAAFVFVSVRLPETKGRSLEDIGVLFVK</sequence>
<dbReference type="InterPro" id="IPR020846">
    <property type="entry name" value="MFS_dom"/>
</dbReference>